<feature type="compositionally biased region" description="Pro residues" evidence="1">
    <location>
        <begin position="182"/>
        <end position="193"/>
    </location>
</feature>
<reference evidence="3" key="1">
    <citation type="submission" date="2018-09" db="EMBL/GenBank/DDBJ databases">
        <authorList>
            <person name="Livingstone P.G."/>
            <person name="Whitworth D.E."/>
        </authorList>
    </citation>
    <scope>NUCLEOTIDE SEQUENCE [LARGE SCALE GENOMIC DNA]</scope>
    <source>
        <strain evidence="3">AB050A</strain>
    </source>
</reference>
<gene>
    <name evidence="2" type="ORF">D7W81_41065</name>
</gene>
<proteinExistence type="predicted"/>
<dbReference type="EMBL" id="RAWK01000515">
    <property type="protein sequence ID" value="RKH50532.1"/>
    <property type="molecule type" value="Genomic_DNA"/>
</dbReference>
<name>A0A3A8PDH3_9BACT</name>
<sequence>MKLPGIPKELAFPTVLDFDALRREGIAHIEALGASLWSDYNTHDPGITLLEALCFAINDLGYRCGFPMRDLLAPAPGQPRPAASEGPLFSARDILTCHPVTTLDYRKLLVDVEGVRNAWLVPALRPCLPFYADRKQSRIALTPPEDEPEAEQRLPSGVYDVVLELADHPMLGSLNDTTWPWQPTPSGQPPLPL</sequence>
<evidence type="ECO:0000313" key="3">
    <source>
        <dbReference type="Proteomes" id="UP000267003"/>
    </source>
</evidence>
<dbReference type="AlphaFoldDB" id="A0A3A8PDH3"/>
<organism evidence="2 3">
    <name type="scientific">Corallococcus aberystwythensis</name>
    <dbReference type="NCBI Taxonomy" id="2316722"/>
    <lineage>
        <taxon>Bacteria</taxon>
        <taxon>Pseudomonadati</taxon>
        <taxon>Myxococcota</taxon>
        <taxon>Myxococcia</taxon>
        <taxon>Myxococcales</taxon>
        <taxon>Cystobacterineae</taxon>
        <taxon>Myxococcaceae</taxon>
        <taxon>Corallococcus</taxon>
    </lineage>
</organism>
<comment type="caution">
    <text evidence="2">The sequence shown here is derived from an EMBL/GenBank/DDBJ whole genome shotgun (WGS) entry which is preliminary data.</text>
</comment>
<dbReference type="Proteomes" id="UP000267003">
    <property type="component" value="Unassembled WGS sequence"/>
</dbReference>
<evidence type="ECO:0000313" key="2">
    <source>
        <dbReference type="EMBL" id="RKH50532.1"/>
    </source>
</evidence>
<feature type="non-terminal residue" evidence="2">
    <location>
        <position position="193"/>
    </location>
</feature>
<keyword evidence="3" id="KW-1185">Reference proteome</keyword>
<accession>A0A3A8PDH3</accession>
<protein>
    <submittedName>
        <fullName evidence="2">Uncharacterized protein</fullName>
    </submittedName>
</protein>
<evidence type="ECO:0000256" key="1">
    <source>
        <dbReference type="SAM" id="MobiDB-lite"/>
    </source>
</evidence>
<feature type="region of interest" description="Disordered" evidence="1">
    <location>
        <begin position="174"/>
        <end position="193"/>
    </location>
</feature>